<feature type="chain" id="PRO_5002111762" description="Secreted protein" evidence="1">
    <location>
        <begin position="22"/>
        <end position="114"/>
    </location>
</feature>
<evidence type="ECO:0000313" key="2">
    <source>
        <dbReference type="EMBL" id="CEK88298.1"/>
    </source>
</evidence>
<evidence type="ECO:0000256" key="1">
    <source>
        <dbReference type="SAM" id="SignalP"/>
    </source>
</evidence>
<proteinExistence type="predicted"/>
<organism evidence="2">
    <name type="scientific">Arion vulgaris</name>
    <dbReference type="NCBI Taxonomy" id="1028688"/>
    <lineage>
        <taxon>Eukaryota</taxon>
        <taxon>Metazoa</taxon>
        <taxon>Spiralia</taxon>
        <taxon>Lophotrochozoa</taxon>
        <taxon>Mollusca</taxon>
        <taxon>Gastropoda</taxon>
        <taxon>Heterobranchia</taxon>
        <taxon>Euthyneura</taxon>
        <taxon>Panpulmonata</taxon>
        <taxon>Eupulmonata</taxon>
        <taxon>Stylommatophora</taxon>
        <taxon>Helicina</taxon>
        <taxon>Arionoidea</taxon>
        <taxon>Arionidae</taxon>
        <taxon>Arion</taxon>
    </lineage>
</organism>
<feature type="signal peptide" evidence="1">
    <location>
        <begin position="1"/>
        <end position="21"/>
    </location>
</feature>
<dbReference type="EMBL" id="HACG01041433">
    <property type="protein sequence ID" value="CEK88298.1"/>
    <property type="molecule type" value="Transcribed_RNA"/>
</dbReference>
<sequence length="114" mass="13043">MVQSIILALSVLRLVLRICFQLHPFAAWFFQSVVSITFKVQFETSLWQTKNNPKELQKPALHTINPWDPIALLAQMAQLSYVVLSKESDLTGKFSIFQHIIHLCGTRACSRSKE</sequence>
<accession>A0A0B7B5J3</accession>
<evidence type="ECO:0008006" key="3">
    <source>
        <dbReference type="Google" id="ProtNLM"/>
    </source>
</evidence>
<gene>
    <name evidence="2" type="primary">ORF164492</name>
</gene>
<dbReference type="AlphaFoldDB" id="A0A0B7B5J3"/>
<protein>
    <recommendedName>
        <fullName evidence="3">Secreted protein</fullName>
    </recommendedName>
</protein>
<keyword evidence="1" id="KW-0732">Signal</keyword>
<name>A0A0B7B5J3_9EUPU</name>
<reference evidence="2" key="1">
    <citation type="submission" date="2014-12" db="EMBL/GenBank/DDBJ databases">
        <title>Insight into the proteome of Arion vulgaris.</title>
        <authorList>
            <person name="Aradska J."/>
            <person name="Bulat T."/>
            <person name="Smidak R."/>
            <person name="Sarate P."/>
            <person name="Gangsoo J."/>
            <person name="Sialana F."/>
            <person name="Bilban M."/>
            <person name="Lubec G."/>
        </authorList>
    </citation>
    <scope>NUCLEOTIDE SEQUENCE</scope>
    <source>
        <tissue evidence="2">Skin</tissue>
    </source>
</reference>